<reference evidence="10" key="1">
    <citation type="submission" date="2023-08" db="EMBL/GenBank/DDBJ databases">
        <authorList>
            <person name="Chen Y."/>
            <person name="Shah S."/>
            <person name="Dougan E. K."/>
            <person name="Thang M."/>
            <person name="Chan C."/>
        </authorList>
    </citation>
    <scope>NUCLEOTIDE SEQUENCE</scope>
</reference>
<evidence type="ECO:0000256" key="4">
    <source>
        <dbReference type="ARBA" id="ARBA00022989"/>
    </source>
</evidence>
<sequence>MLQPGMLFGELGALNICQARTSTVAADVDSKVLVIRSESIWQAVNGSHDDVKRISNECDCWRAFMSCEFASMCHPEVAYQLRAAATLRKVVQGEEHVLGVKNQQRQLWAAAVIERGQAYVKETDEVMKGPDTINVVAMLGVRSSCTVMSHGDKGCHIAVLDRRQHFGISCGIFRRNERYSPDGHFSAASFGNRRHLLRPDAAVLGGVAEFLSSSCRQHSAESGAAWIGCHDRQGRLVFLQQGLADILFRGHKVRELCAGQSVGELNLLSIQAMAGMTVMATEFCVLQELKKADVESHLVKHPVARSRWRELLKIRNVWKQEGAMERQIIMLRDSPFFGDEVSADFMRLVHQQMEVRLFFPEQKIQKEDDPGDVMFLFCEGLVELQTAAGEKSMLEAAAVVGEAGLISNVEGPRDVLTAKTTCALMALHRMNMIDALKRFPEAKPHFEAAARRSRKGTHEEGEQYWNIYRMSCFKDCGSRFLYLVDLHLERHIFFSDEIVVTENTEGEDMYILYSGAMDVKVKGIKVGSLDGGMFFGEMAVLGLVKKRSATIVAKSLCDVRILSRKSLEEAIHEFPQELARFEELAATRNRLSLEHRNGGRVRHLCSFFQDCNAEFATAIADDMQDRLFTAGQVIVREDSNHESLFLIHQGAAAVTYQGQKVSELKSGDVCGELVAMGLSPVPTATVTATDTCFVQELPKRSLKAVLERYPEQTKQLRQMAAARMEWKHSLNDLNIFEWVQNAPLPVAHLLEQLMTRWFFFCGDEMLVQGAEGDSLFLRSPRARWKFCTMRR</sequence>
<dbReference type="PANTHER" id="PTHR45638:SF11">
    <property type="entry name" value="CYCLIC NUCLEOTIDE-GATED CATION CHANNEL SUBUNIT A"/>
    <property type="match status" value="1"/>
</dbReference>
<evidence type="ECO:0000256" key="7">
    <source>
        <dbReference type="ARBA" id="ARBA00023286"/>
    </source>
</evidence>
<keyword evidence="11" id="KW-1185">Reference proteome</keyword>
<evidence type="ECO:0000256" key="3">
    <source>
        <dbReference type="ARBA" id="ARBA00022692"/>
    </source>
</evidence>
<protein>
    <recommendedName>
        <fullName evidence="9">Cyclic nucleotide-binding domain-containing protein</fullName>
    </recommendedName>
</protein>
<dbReference type="PROSITE" id="PS50042">
    <property type="entry name" value="CNMP_BINDING_3"/>
    <property type="match status" value="5"/>
</dbReference>
<gene>
    <name evidence="10" type="ORF">EVOR1521_LOCUS8829</name>
</gene>
<evidence type="ECO:0000256" key="1">
    <source>
        <dbReference type="ARBA" id="ARBA00004141"/>
    </source>
</evidence>
<proteinExistence type="predicted"/>
<dbReference type="InterPro" id="IPR018488">
    <property type="entry name" value="cNMP-bd_CS"/>
</dbReference>
<dbReference type="GO" id="GO:0016020">
    <property type="term" value="C:membrane"/>
    <property type="evidence" value="ECO:0007669"/>
    <property type="project" value="UniProtKB-SubCell"/>
</dbReference>
<dbReference type="GO" id="GO:0005221">
    <property type="term" value="F:intracellularly cyclic nucleotide-activated monoatomic cation channel activity"/>
    <property type="evidence" value="ECO:0007669"/>
    <property type="project" value="InterPro"/>
</dbReference>
<name>A0AA36I6D5_9DINO</name>
<evidence type="ECO:0000256" key="6">
    <source>
        <dbReference type="ARBA" id="ARBA00023136"/>
    </source>
</evidence>
<dbReference type="AlphaFoldDB" id="A0AA36I6D5"/>
<dbReference type="EMBL" id="CAUJNA010000773">
    <property type="protein sequence ID" value="CAJ1381023.1"/>
    <property type="molecule type" value="Genomic_DNA"/>
</dbReference>
<feature type="domain" description="Cyclic nucleotide-binding" evidence="9">
    <location>
        <begin position="483"/>
        <end position="571"/>
    </location>
</feature>
<dbReference type="Gene3D" id="2.60.120.10">
    <property type="entry name" value="Jelly Rolls"/>
    <property type="match status" value="4"/>
</dbReference>
<dbReference type="InterPro" id="IPR000595">
    <property type="entry name" value="cNMP-bd_dom"/>
</dbReference>
<dbReference type="CDD" id="cd00038">
    <property type="entry name" value="CAP_ED"/>
    <property type="match status" value="3"/>
</dbReference>
<keyword evidence="5" id="KW-0406">Ion transport</keyword>
<keyword evidence="8" id="KW-0407">Ion channel</keyword>
<evidence type="ECO:0000313" key="11">
    <source>
        <dbReference type="Proteomes" id="UP001178507"/>
    </source>
</evidence>
<evidence type="ECO:0000256" key="2">
    <source>
        <dbReference type="ARBA" id="ARBA00022448"/>
    </source>
</evidence>
<keyword evidence="3" id="KW-0812">Transmembrane</keyword>
<comment type="caution">
    <text evidence="10">The sequence shown here is derived from an EMBL/GenBank/DDBJ whole genome shotgun (WGS) entry which is preliminary data.</text>
</comment>
<dbReference type="PROSITE" id="PS00889">
    <property type="entry name" value="CNMP_BINDING_2"/>
    <property type="match status" value="1"/>
</dbReference>
<feature type="domain" description="Cyclic nucleotide-binding" evidence="9">
    <location>
        <begin position="336"/>
        <end position="429"/>
    </location>
</feature>
<keyword evidence="2" id="KW-0813">Transport</keyword>
<dbReference type="SUPFAM" id="SSF51206">
    <property type="entry name" value="cAMP-binding domain-like"/>
    <property type="match status" value="4"/>
</dbReference>
<accession>A0AA36I6D5</accession>
<evidence type="ECO:0000259" key="9">
    <source>
        <dbReference type="PROSITE" id="PS50042"/>
    </source>
</evidence>
<feature type="domain" description="Cyclic nucleotide-binding" evidence="9">
    <location>
        <begin position="607"/>
        <end position="723"/>
    </location>
</feature>
<evidence type="ECO:0000313" key="10">
    <source>
        <dbReference type="EMBL" id="CAJ1381023.1"/>
    </source>
</evidence>
<dbReference type="PANTHER" id="PTHR45638">
    <property type="entry name" value="CYCLIC NUCLEOTIDE-GATED CATION CHANNEL SUBUNIT A"/>
    <property type="match status" value="1"/>
</dbReference>
<evidence type="ECO:0000256" key="5">
    <source>
        <dbReference type="ARBA" id="ARBA00023065"/>
    </source>
</evidence>
<dbReference type="SMART" id="SM00100">
    <property type="entry name" value="cNMP"/>
    <property type="match status" value="3"/>
</dbReference>
<dbReference type="Pfam" id="PF00027">
    <property type="entry name" value="cNMP_binding"/>
    <property type="match status" value="2"/>
</dbReference>
<dbReference type="InterPro" id="IPR014710">
    <property type="entry name" value="RmlC-like_jellyroll"/>
</dbReference>
<keyword evidence="4" id="KW-1133">Transmembrane helix</keyword>
<feature type="domain" description="Cyclic nucleotide-binding" evidence="9">
    <location>
        <begin position="236"/>
        <end position="298"/>
    </location>
</feature>
<organism evidence="10 11">
    <name type="scientific">Effrenium voratum</name>
    <dbReference type="NCBI Taxonomy" id="2562239"/>
    <lineage>
        <taxon>Eukaryota</taxon>
        <taxon>Sar</taxon>
        <taxon>Alveolata</taxon>
        <taxon>Dinophyceae</taxon>
        <taxon>Suessiales</taxon>
        <taxon>Symbiodiniaceae</taxon>
        <taxon>Effrenium</taxon>
    </lineage>
</organism>
<dbReference type="InterPro" id="IPR050866">
    <property type="entry name" value="CNG_cation_channel"/>
</dbReference>
<keyword evidence="6" id="KW-0472">Membrane</keyword>
<dbReference type="InterPro" id="IPR018490">
    <property type="entry name" value="cNMP-bd_dom_sf"/>
</dbReference>
<dbReference type="GO" id="GO:0044877">
    <property type="term" value="F:protein-containing complex binding"/>
    <property type="evidence" value="ECO:0007669"/>
    <property type="project" value="TreeGrafter"/>
</dbReference>
<feature type="domain" description="Cyclic nucleotide-binding" evidence="9">
    <location>
        <begin position="1"/>
        <end position="57"/>
    </location>
</feature>
<evidence type="ECO:0000256" key="8">
    <source>
        <dbReference type="ARBA" id="ARBA00023303"/>
    </source>
</evidence>
<keyword evidence="7" id="KW-1071">Ligand-gated ion channel</keyword>
<dbReference type="Proteomes" id="UP001178507">
    <property type="component" value="Unassembled WGS sequence"/>
</dbReference>
<comment type="subcellular location">
    <subcellularLocation>
        <location evidence="1">Membrane</location>
        <topology evidence="1">Multi-pass membrane protein</topology>
    </subcellularLocation>
</comment>